<evidence type="ECO:0000313" key="3">
    <source>
        <dbReference type="Proteomes" id="UP001529085"/>
    </source>
</evidence>
<organism evidence="2 3">
    <name type="scientific">Winogradskyella marincola</name>
    <dbReference type="NCBI Taxonomy" id="3037795"/>
    <lineage>
        <taxon>Bacteria</taxon>
        <taxon>Pseudomonadati</taxon>
        <taxon>Bacteroidota</taxon>
        <taxon>Flavobacteriia</taxon>
        <taxon>Flavobacteriales</taxon>
        <taxon>Flavobacteriaceae</taxon>
        <taxon>Winogradskyella</taxon>
    </lineage>
</organism>
<dbReference type="EMBL" id="JARSBN010000003">
    <property type="protein sequence ID" value="MDG4715785.1"/>
    <property type="molecule type" value="Genomic_DNA"/>
</dbReference>
<dbReference type="Proteomes" id="UP001529085">
    <property type="component" value="Unassembled WGS sequence"/>
</dbReference>
<proteinExistence type="predicted"/>
<reference evidence="2 3" key="1">
    <citation type="submission" date="2023-03" db="EMBL/GenBank/DDBJ databases">
        <title>Strain YYF002 represents a novel species in the genus Winogradskyella isolated from seawater.</title>
        <authorList>
            <person name="Fu Z.-Y."/>
        </authorList>
    </citation>
    <scope>NUCLEOTIDE SEQUENCE [LARGE SCALE GENOMIC DNA]</scope>
    <source>
        <strain evidence="2 3">YYF002</strain>
    </source>
</reference>
<evidence type="ECO:0000313" key="2">
    <source>
        <dbReference type="EMBL" id="MDG4715785.1"/>
    </source>
</evidence>
<name>A0ABT6G1F0_9FLAO</name>
<feature type="signal peptide" evidence="1">
    <location>
        <begin position="1"/>
        <end position="26"/>
    </location>
</feature>
<accession>A0ABT6G1F0</accession>
<comment type="caution">
    <text evidence="2">The sequence shown here is derived from an EMBL/GenBank/DDBJ whole genome shotgun (WGS) entry which is preliminary data.</text>
</comment>
<gene>
    <name evidence="2" type="ORF">P7122_07875</name>
</gene>
<protein>
    <submittedName>
        <fullName evidence="2">Uncharacterized protein</fullName>
    </submittedName>
</protein>
<sequence>MSSYNKRISFYLILTFSLLFNISAQENDIKLFDEDTTIEKKVSTNDIDILNKYVYSNIASAYKLSSSNQTPISKDTKRLYVDLENLKTINSEKSNSIEVVIIKLLNENDLTQSIQLDFTTNFPNLKCVYISCEVKSSLLEMKKAIQKPKQSIKTYLGFNLPE</sequence>
<keyword evidence="1" id="KW-0732">Signal</keyword>
<keyword evidence="3" id="KW-1185">Reference proteome</keyword>
<feature type="chain" id="PRO_5046390389" evidence="1">
    <location>
        <begin position="27"/>
        <end position="162"/>
    </location>
</feature>
<dbReference type="RefSeq" id="WP_278005234.1">
    <property type="nucleotide sequence ID" value="NZ_JARSBN010000003.1"/>
</dbReference>
<evidence type="ECO:0000256" key="1">
    <source>
        <dbReference type="SAM" id="SignalP"/>
    </source>
</evidence>